<dbReference type="PROSITE" id="PS50104">
    <property type="entry name" value="TIR"/>
    <property type="match status" value="1"/>
</dbReference>
<dbReference type="Proteomes" id="UP000596929">
    <property type="component" value="Unassembled WGS sequence"/>
</dbReference>
<dbReference type="Gene3D" id="3.40.50.10140">
    <property type="entry name" value="Toll/interleukin-1 receptor homology (TIR) domain"/>
    <property type="match status" value="1"/>
</dbReference>
<keyword evidence="3" id="KW-1185">Reference proteome</keyword>
<dbReference type="InterPro" id="IPR035897">
    <property type="entry name" value="Toll_tir_struct_dom_sf"/>
</dbReference>
<dbReference type="InterPro" id="IPR000157">
    <property type="entry name" value="TIR_dom"/>
</dbReference>
<evidence type="ECO:0000259" key="1">
    <source>
        <dbReference type="PROSITE" id="PS50104"/>
    </source>
</evidence>
<evidence type="ECO:0000313" key="3">
    <source>
        <dbReference type="Proteomes" id="UP000596929"/>
    </source>
</evidence>
<accession>A0ABR7DBF5</accession>
<name>A0ABR7DBF5_9CLOT</name>
<dbReference type="SUPFAM" id="SSF52200">
    <property type="entry name" value="Toll/Interleukin receptor TIR domain"/>
    <property type="match status" value="1"/>
</dbReference>
<proteinExistence type="predicted"/>
<dbReference type="Pfam" id="PF13676">
    <property type="entry name" value="TIR_2"/>
    <property type="match status" value="1"/>
</dbReference>
<sequence>MMKLKEWIQYTPIKWRNNLNYINFADYANISERDAERFFNEIYKEKYLFLKFQIRCPLCREECWVNEDNETIFSCSNCGSSFEWKEYLEKANYTYVANMELLAIEKKRGRSMSPIGLFKEKIKKNSDNIIELKEIDNKSDDIKIFISYAHEDEEYKKNLIKHLIGLKRKNIIKEWHDRRILAGENLDDEINKNLLDADIILLIISVDFLNSDYCYEKEMNKALEMNSNNIARVIPIIVRNCDWMDSPFGKLNALPTDARYVKSWDDEDEAYMNIISGIKRVIEDIKKNR</sequence>
<organism evidence="2 3">
    <name type="scientific">Clostridium hominis</name>
    <dbReference type="NCBI Taxonomy" id="2763036"/>
    <lineage>
        <taxon>Bacteria</taxon>
        <taxon>Bacillati</taxon>
        <taxon>Bacillota</taxon>
        <taxon>Clostridia</taxon>
        <taxon>Eubacteriales</taxon>
        <taxon>Clostridiaceae</taxon>
        <taxon>Clostridium</taxon>
    </lineage>
</organism>
<dbReference type="EMBL" id="JACOOO010000013">
    <property type="protein sequence ID" value="MBC5628672.1"/>
    <property type="molecule type" value="Genomic_DNA"/>
</dbReference>
<evidence type="ECO:0000313" key="2">
    <source>
        <dbReference type="EMBL" id="MBC5628672.1"/>
    </source>
</evidence>
<dbReference type="SMART" id="SM00255">
    <property type="entry name" value="TIR"/>
    <property type="match status" value="1"/>
</dbReference>
<protein>
    <submittedName>
        <fullName evidence="2">Toll/interleukin-1 receptor domain-containing protein</fullName>
    </submittedName>
</protein>
<keyword evidence="2" id="KW-0675">Receptor</keyword>
<comment type="caution">
    <text evidence="2">The sequence shown here is derived from an EMBL/GenBank/DDBJ whole genome shotgun (WGS) entry which is preliminary data.</text>
</comment>
<reference evidence="2 3" key="1">
    <citation type="submission" date="2020-08" db="EMBL/GenBank/DDBJ databases">
        <title>Genome public.</title>
        <authorList>
            <person name="Liu C."/>
            <person name="Sun Q."/>
        </authorList>
    </citation>
    <scope>NUCLEOTIDE SEQUENCE [LARGE SCALE GENOMIC DNA]</scope>
    <source>
        <strain evidence="2 3">NSJ-6</strain>
    </source>
</reference>
<gene>
    <name evidence="2" type="ORF">H8S20_07195</name>
</gene>
<feature type="domain" description="TIR" evidence="1">
    <location>
        <begin position="140"/>
        <end position="282"/>
    </location>
</feature>